<sequence length="163" mass="18936">MPQPTRTGDAVEILLELGGPGLVLLAVMDATGQMSSTSFRTAITILGGRNGSYADLASDHQVVVITSAIQRIGAKELFRTTTRCLQDRPEQCRELHLWMRRRLPAMSRHEWVRRRVESWWLECAPPMPTRQQRQRRQRRHQAHWLRHLWQGWVAWIKSHLGLS</sequence>
<accession>A0A524RMI0</accession>
<gene>
    <name evidence="1" type="ORF">ERJ67_07475</name>
</gene>
<protein>
    <submittedName>
        <fullName evidence="1">Uncharacterized protein</fullName>
    </submittedName>
</protein>
<reference evidence="1 2" key="1">
    <citation type="journal article" date="2019" name="mSystems">
        <title>Life at home and on the roam: Genomic adaptions reflect the dual lifestyle of an intracellular, facultative symbiont.</title>
        <authorList>
            <person name="Burgsdorf I."/>
        </authorList>
    </citation>
    <scope>NUCLEOTIDE SEQUENCE [LARGE SCALE GENOMIC DNA]</scope>
    <source>
        <strain evidence="1">277cV</strain>
    </source>
</reference>
<comment type="caution">
    <text evidence="1">The sequence shown here is derived from an EMBL/GenBank/DDBJ whole genome shotgun (WGS) entry which is preliminary data.</text>
</comment>
<evidence type="ECO:0000313" key="2">
    <source>
        <dbReference type="Proteomes" id="UP000317990"/>
    </source>
</evidence>
<proteinExistence type="predicted"/>
<evidence type="ECO:0000313" key="1">
    <source>
        <dbReference type="EMBL" id="TGG91836.1"/>
    </source>
</evidence>
<dbReference type="Proteomes" id="UP000317990">
    <property type="component" value="Unassembled WGS sequence"/>
</dbReference>
<name>A0A524RMI0_9CHRO</name>
<dbReference type="EMBL" id="SRMO01000071">
    <property type="protein sequence ID" value="TGG91836.1"/>
    <property type="molecule type" value="Genomic_DNA"/>
</dbReference>
<organism evidence="1 2">
    <name type="scientific">Aphanocapsa feldmannii 277cV</name>
    <dbReference type="NCBI Taxonomy" id="2507553"/>
    <lineage>
        <taxon>Bacteria</taxon>
        <taxon>Bacillati</taxon>
        <taxon>Cyanobacteriota</taxon>
        <taxon>Cyanophyceae</taxon>
        <taxon>Oscillatoriophycideae</taxon>
        <taxon>Chroococcales</taxon>
        <taxon>Microcystaceae</taxon>
        <taxon>Aphanocapsa</taxon>
    </lineage>
</organism>
<dbReference type="AlphaFoldDB" id="A0A524RMI0"/>